<comment type="similarity">
    <text evidence="5">Belongs to the SAT4 family.</text>
</comment>
<evidence type="ECO:0000313" key="9">
    <source>
        <dbReference type="EMBL" id="RJE22111.1"/>
    </source>
</evidence>
<organism evidence="9 10">
    <name type="scientific">Aspergillus sclerotialis</name>
    <dbReference type="NCBI Taxonomy" id="2070753"/>
    <lineage>
        <taxon>Eukaryota</taxon>
        <taxon>Fungi</taxon>
        <taxon>Dikarya</taxon>
        <taxon>Ascomycota</taxon>
        <taxon>Pezizomycotina</taxon>
        <taxon>Eurotiomycetes</taxon>
        <taxon>Eurotiomycetidae</taxon>
        <taxon>Eurotiales</taxon>
        <taxon>Aspergillaceae</taxon>
        <taxon>Aspergillus</taxon>
        <taxon>Aspergillus subgen. Polypaecilum</taxon>
    </lineage>
</organism>
<evidence type="ECO:0000313" key="10">
    <source>
        <dbReference type="Proteomes" id="UP000266188"/>
    </source>
</evidence>
<feature type="transmembrane region" description="Helical" evidence="7">
    <location>
        <begin position="13"/>
        <end position="36"/>
    </location>
</feature>
<feature type="compositionally biased region" description="Basic and acidic residues" evidence="6">
    <location>
        <begin position="319"/>
        <end position="329"/>
    </location>
</feature>
<dbReference type="PANTHER" id="PTHR33048:SF143">
    <property type="entry name" value="EXTRACELLULAR MEMBRANE PROTEIN CFEM DOMAIN-CONTAINING PROTEIN-RELATED"/>
    <property type="match status" value="1"/>
</dbReference>
<keyword evidence="2 7" id="KW-0812">Transmembrane</keyword>
<name>A0A3A2ZYG9_9EURO</name>
<dbReference type="GO" id="GO:0016020">
    <property type="term" value="C:membrane"/>
    <property type="evidence" value="ECO:0007669"/>
    <property type="project" value="UniProtKB-SubCell"/>
</dbReference>
<evidence type="ECO:0000256" key="5">
    <source>
        <dbReference type="ARBA" id="ARBA00038359"/>
    </source>
</evidence>
<dbReference type="Proteomes" id="UP000266188">
    <property type="component" value="Unassembled WGS sequence"/>
</dbReference>
<dbReference type="PANTHER" id="PTHR33048">
    <property type="entry name" value="PTH11-LIKE INTEGRAL MEMBRANE PROTEIN (AFU_ORTHOLOGUE AFUA_5G11245)"/>
    <property type="match status" value="1"/>
</dbReference>
<dbReference type="AlphaFoldDB" id="A0A3A2ZYG9"/>
<keyword evidence="10" id="KW-1185">Reference proteome</keyword>
<evidence type="ECO:0000256" key="2">
    <source>
        <dbReference type="ARBA" id="ARBA00022692"/>
    </source>
</evidence>
<comment type="subcellular location">
    <subcellularLocation>
        <location evidence="1">Membrane</location>
        <topology evidence="1">Multi-pass membrane protein</topology>
    </subcellularLocation>
</comment>
<evidence type="ECO:0000256" key="4">
    <source>
        <dbReference type="ARBA" id="ARBA00023136"/>
    </source>
</evidence>
<feature type="transmembrane region" description="Helical" evidence="7">
    <location>
        <begin position="209"/>
        <end position="231"/>
    </location>
</feature>
<evidence type="ECO:0000256" key="1">
    <source>
        <dbReference type="ARBA" id="ARBA00004141"/>
    </source>
</evidence>
<feature type="transmembrane region" description="Helical" evidence="7">
    <location>
        <begin position="48"/>
        <end position="71"/>
    </location>
</feature>
<dbReference type="InterPro" id="IPR052337">
    <property type="entry name" value="SAT4-like"/>
</dbReference>
<keyword evidence="4 7" id="KW-0472">Membrane</keyword>
<feature type="transmembrane region" description="Helical" evidence="7">
    <location>
        <begin position="91"/>
        <end position="113"/>
    </location>
</feature>
<feature type="transmembrane region" description="Helical" evidence="7">
    <location>
        <begin position="246"/>
        <end position="266"/>
    </location>
</feature>
<evidence type="ECO:0000256" key="7">
    <source>
        <dbReference type="SAM" id="Phobius"/>
    </source>
</evidence>
<evidence type="ECO:0000256" key="6">
    <source>
        <dbReference type="SAM" id="MobiDB-lite"/>
    </source>
</evidence>
<feature type="domain" description="Rhodopsin" evidence="8">
    <location>
        <begin position="32"/>
        <end position="271"/>
    </location>
</feature>
<feature type="compositionally biased region" description="Low complexity" evidence="6">
    <location>
        <begin position="295"/>
        <end position="311"/>
    </location>
</feature>
<protein>
    <recommendedName>
        <fullName evidence="8">Rhodopsin domain-containing protein</fullName>
    </recommendedName>
</protein>
<proteinExistence type="inferred from homology"/>
<keyword evidence="3 7" id="KW-1133">Transmembrane helix</keyword>
<evidence type="ECO:0000259" key="8">
    <source>
        <dbReference type="Pfam" id="PF20684"/>
    </source>
</evidence>
<feature type="transmembrane region" description="Helical" evidence="7">
    <location>
        <begin position="125"/>
        <end position="147"/>
    </location>
</feature>
<dbReference type="EMBL" id="MVGC01000185">
    <property type="protein sequence ID" value="RJE22111.1"/>
    <property type="molecule type" value="Genomic_DNA"/>
</dbReference>
<reference evidence="10" key="1">
    <citation type="submission" date="2017-02" db="EMBL/GenBank/DDBJ databases">
        <authorList>
            <person name="Tafer H."/>
            <person name="Lopandic K."/>
        </authorList>
    </citation>
    <scope>NUCLEOTIDE SEQUENCE [LARGE SCALE GENOMIC DNA]</scope>
    <source>
        <strain evidence="10">CBS 366.77</strain>
    </source>
</reference>
<evidence type="ECO:0000256" key="3">
    <source>
        <dbReference type="ARBA" id="ARBA00022989"/>
    </source>
</evidence>
<comment type="caution">
    <text evidence="9">The sequence shown here is derived from an EMBL/GenBank/DDBJ whole genome shotgun (WGS) entry which is preliminary data.</text>
</comment>
<feature type="region of interest" description="Disordered" evidence="6">
    <location>
        <begin position="292"/>
        <end position="343"/>
    </location>
</feature>
<accession>A0A3A2ZYG9</accession>
<gene>
    <name evidence="9" type="ORF">PHISCL_05550</name>
</gene>
<dbReference type="InterPro" id="IPR049326">
    <property type="entry name" value="Rhodopsin_dom_fungi"/>
</dbReference>
<dbReference type="Pfam" id="PF20684">
    <property type="entry name" value="Fung_rhodopsin"/>
    <property type="match status" value="1"/>
</dbReference>
<sequence>MSVCQVPQKSKDVVAPVLAGVFGSLALGMVIVRIWQRTIFKPGFGWDDGLIIAALLCSGPLNIMMFPLYVVGLGRNMWTLSFDNITKVFQYMYIAEVFYMPAEALTQLSFLFFYIRVFPTKSISWIAYVLIVVSIMFGISNTFVMIFQTTPVTFFWNGWTGEYKGTSIQINDYSWYKAAMQIVTDLCILSLPIHPLMGLSLTLKKKARIFLMFCAGFLITVVSCLRLQSLIKFAKSTNATYDNAPAVYWSVVECDIAIICACMPFLPSLLQSLFPSIFGELSNKQAYDGSAGTHTQWSSTTGTNSSSQGRSISTGGDLEMEKERQRERGSPNGREVAWRVANV</sequence>
<dbReference type="OrthoDB" id="2496787at2759"/>